<dbReference type="FunFam" id="3.10.129.10:FF:000021">
    <property type="entry name" value="Acyl-coenzyme A thioesterase 13"/>
    <property type="match status" value="1"/>
</dbReference>
<keyword evidence="11" id="KW-0206">Cytoskeleton</keyword>
<comment type="similarity">
    <text evidence="5">Belongs to the thioesterase PaaI family.</text>
</comment>
<keyword evidence="10" id="KW-0496">Mitochondrion</keyword>
<evidence type="ECO:0000256" key="4">
    <source>
        <dbReference type="ARBA" id="ARBA00004514"/>
    </source>
</evidence>
<evidence type="ECO:0000259" key="24">
    <source>
        <dbReference type="Pfam" id="PF03061"/>
    </source>
</evidence>
<reference evidence="26" key="1">
    <citation type="submission" date="2025-08" db="UniProtKB">
        <authorList>
            <consortium name="RefSeq"/>
        </authorList>
    </citation>
    <scope>IDENTIFICATION</scope>
    <source>
        <tissue evidence="26">Whole sample</tissue>
    </source>
</reference>
<evidence type="ECO:0000256" key="22">
    <source>
        <dbReference type="ARBA" id="ARBA00081533"/>
    </source>
</evidence>
<evidence type="ECO:0000256" key="6">
    <source>
        <dbReference type="ARBA" id="ARBA00022490"/>
    </source>
</evidence>
<dbReference type="Pfam" id="PF03061">
    <property type="entry name" value="4HBT"/>
    <property type="match status" value="1"/>
</dbReference>
<feature type="domain" description="Thioesterase" evidence="24">
    <location>
        <begin position="55"/>
        <end position="128"/>
    </location>
</feature>
<comment type="subunit">
    <text evidence="19">Homotetramer. Interacts with PCTP.</text>
</comment>
<comment type="catalytic activity">
    <reaction evidence="14">
        <text>decanoyl-CoA + H2O = decanoate + CoA + H(+)</text>
        <dbReference type="Rhea" id="RHEA:40059"/>
        <dbReference type="ChEBI" id="CHEBI:15377"/>
        <dbReference type="ChEBI" id="CHEBI:15378"/>
        <dbReference type="ChEBI" id="CHEBI:27689"/>
        <dbReference type="ChEBI" id="CHEBI:57287"/>
        <dbReference type="ChEBI" id="CHEBI:61430"/>
    </reaction>
    <physiologicalReaction direction="left-to-right" evidence="14">
        <dbReference type="Rhea" id="RHEA:40060"/>
    </physiologicalReaction>
</comment>
<evidence type="ECO:0000256" key="1">
    <source>
        <dbReference type="ARBA" id="ARBA00004123"/>
    </source>
</evidence>
<evidence type="ECO:0000256" key="20">
    <source>
        <dbReference type="ARBA" id="ARBA00067273"/>
    </source>
</evidence>
<accession>A0A8B8CMM6</accession>
<comment type="catalytic activity">
    <reaction evidence="16">
        <text>hexanoyl-CoA + H2O = hexanoate + CoA + H(+)</text>
        <dbReference type="Rhea" id="RHEA:40115"/>
        <dbReference type="ChEBI" id="CHEBI:15377"/>
        <dbReference type="ChEBI" id="CHEBI:15378"/>
        <dbReference type="ChEBI" id="CHEBI:17120"/>
        <dbReference type="ChEBI" id="CHEBI:57287"/>
        <dbReference type="ChEBI" id="CHEBI:62620"/>
    </reaction>
    <physiologicalReaction direction="left-to-right" evidence="16">
        <dbReference type="Rhea" id="RHEA:40116"/>
    </physiologicalReaction>
</comment>
<evidence type="ECO:0000256" key="18">
    <source>
        <dbReference type="ARBA" id="ARBA00058205"/>
    </source>
</evidence>
<dbReference type="GO" id="GO:0047617">
    <property type="term" value="F:fatty acyl-CoA hydrolase activity"/>
    <property type="evidence" value="ECO:0007669"/>
    <property type="project" value="InterPro"/>
</dbReference>
<evidence type="ECO:0000256" key="15">
    <source>
        <dbReference type="ARBA" id="ARBA00048074"/>
    </source>
</evidence>
<dbReference type="AlphaFoldDB" id="A0A8B8CMM6"/>
<dbReference type="GO" id="GO:0005819">
    <property type="term" value="C:spindle"/>
    <property type="evidence" value="ECO:0007669"/>
    <property type="project" value="UniProtKB-SubCell"/>
</dbReference>
<evidence type="ECO:0000256" key="19">
    <source>
        <dbReference type="ARBA" id="ARBA00064709"/>
    </source>
</evidence>
<dbReference type="GeneID" id="111120582"/>
<dbReference type="Proteomes" id="UP000694844">
    <property type="component" value="Chromosome 2"/>
</dbReference>
<dbReference type="SUPFAM" id="SSF54637">
    <property type="entry name" value="Thioesterase/thiol ester dehydrase-isomerase"/>
    <property type="match status" value="1"/>
</dbReference>
<sequence>MSSTRNGFNFLKQVVKARTEAKTFDNVLQGIRVISGGEGRCSCEMKVKEDHQNAGGTLHGGVTATLVDMVSTWALMTTGREVPGVSVDLSVSYMKPVRVGEDIVIDADTLKIGKTLAFCSVDIKHKNTGALIAQGKHTKYVG</sequence>
<evidence type="ECO:0000256" key="5">
    <source>
        <dbReference type="ARBA" id="ARBA00008324"/>
    </source>
</evidence>
<evidence type="ECO:0000256" key="2">
    <source>
        <dbReference type="ARBA" id="ARBA00004173"/>
    </source>
</evidence>
<dbReference type="GO" id="GO:0006629">
    <property type="term" value="P:lipid metabolic process"/>
    <property type="evidence" value="ECO:0007669"/>
    <property type="project" value="UniProtKB-KW"/>
</dbReference>
<evidence type="ECO:0000313" key="25">
    <source>
        <dbReference type="Proteomes" id="UP000694844"/>
    </source>
</evidence>
<evidence type="ECO:0000256" key="13">
    <source>
        <dbReference type="ARBA" id="ARBA00047588"/>
    </source>
</evidence>
<organism evidence="25 26">
    <name type="scientific">Crassostrea virginica</name>
    <name type="common">Eastern oyster</name>
    <dbReference type="NCBI Taxonomy" id="6565"/>
    <lineage>
        <taxon>Eukaryota</taxon>
        <taxon>Metazoa</taxon>
        <taxon>Spiralia</taxon>
        <taxon>Lophotrochozoa</taxon>
        <taxon>Mollusca</taxon>
        <taxon>Bivalvia</taxon>
        <taxon>Autobranchia</taxon>
        <taxon>Pteriomorphia</taxon>
        <taxon>Ostreida</taxon>
        <taxon>Ostreoidea</taxon>
        <taxon>Ostreidae</taxon>
        <taxon>Crassostrea</taxon>
    </lineage>
</organism>
<evidence type="ECO:0000256" key="10">
    <source>
        <dbReference type="ARBA" id="ARBA00023128"/>
    </source>
</evidence>
<evidence type="ECO:0000256" key="7">
    <source>
        <dbReference type="ARBA" id="ARBA00022801"/>
    </source>
</evidence>
<evidence type="ECO:0000256" key="14">
    <source>
        <dbReference type="ARBA" id="ARBA00047969"/>
    </source>
</evidence>
<comment type="function">
    <text evidence="18">Catalyzes the hydrolysis of acyl-CoAs into free fatty acids and coenzyme A (CoASH), regulating their respective intracellular levels. Has acyl-CoA thioesterase activity towards medium (C12) and long-chain (C18) fatty acyl-CoA substrates. Can also hydrolyze 3-hydroxyphenylacetyl-CoA and 3,4-dihydroxyphenylacetyl-CoA (in vitro). May play a role in controlling adaptive thermogenesis.</text>
</comment>
<name>A0A8B8CMM6_CRAVI</name>
<evidence type="ECO:0000256" key="23">
    <source>
        <dbReference type="ARBA" id="ARBA00083956"/>
    </source>
</evidence>
<comment type="catalytic activity">
    <reaction evidence="17">
        <text>a fatty acyl-CoA + H2O = a fatty acid + CoA + H(+)</text>
        <dbReference type="Rhea" id="RHEA:16781"/>
        <dbReference type="ChEBI" id="CHEBI:15377"/>
        <dbReference type="ChEBI" id="CHEBI:15378"/>
        <dbReference type="ChEBI" id="CHEBI:28868"/>
        <dbReference type="ChEBI" id="CHEBI:57287"/>
        <dbReference type="ChEBI" id="CHEBI:77636"/>
    </reaction>
    <physiologicalReaction direction="left-to-right" evidence="17">
        <dbReference type="Rhea" id="RHEA:16782"/>
    </physiologicalReaction>
</comment>
<keyword evidence="7" id="KW-0378">Hydrolase</keyword>
<dbReference type="InterPro" id="IPR029069">
    <property type="entry name" value="HotDog_dom_sf"/>
</dbReference>
<dbReference type="RefSeq" id="XP_022317098.1">
    <property type="nucleotide sequence ID" value="XM_022461390.1"/>
</dbReference>
<dbReference type="InterPro" id="IPR003736">
    <property type="entry name" value="PAAI_dom"/>
</dbReference>
<evidence type="ECO:0000256" key="11">
    <source>
        <dbReference type="ARBA" id="ARBA00023212"/>
    </source>
</evidence>
<dbReference type="GO" id="GO:0005739">
    <property type="term" value="C:mitochondrion"/>
    <property type="evidence" value="ECO:0007669"/>
    <property type="project" value="UniProtKB-SubCell"/>
</dbReference>
<dbReference type="PANTHER" id="PTHR21660">
    <property type="entry name" value="THIOESTERASE SUPERFAMILY MEMBER-RELATED"/>
    <property type="match status" value="1"/>
</dbReference>
<evidence type="ECO:0000313" key="26">
    <source>
        <dbReference type="RefSeq" id="XP_022317098.1"/>
    </source>
</evidence>
<dbReference type="CDD" id="cd03443">
    <property type="entry name" value="PaaI_thioesterase"/>
    <property type="match status" value="1"/>
</dbReference>
<protein>
    <recommendedName>
        <fullName evidence="20">Acyl-coenzyme A thioesterase 13</fullName>
    </recommendedName>
    <alternativeName>
        <fullName evidence="22">Hotdog-fold thioesterase superfamily member 2</fullName>
    </alternativeName>
    <alternativeName>
        <fullName evidence="21">Palmitoyl-CoA hydrolase</fullName>
    </alternativeName>
    <alternativeName>
        <fullName evidence="23">Thioesterase superfamily member 2</fullName>
    </alternativeName>
</protein>
<evidence type="ECO:0000256" key="8">
    <source>
        <dbReference type="ARBA" id="ARBA00022990"/>
    </source>
</evidence>
<evidence type="ECO:0000256" key="12">
    <source>
        <dbReference type="ARBA" id="ARBA00023242"/>
    </source>
</evidence>
<keyword evidence="8" id="KW-0007">Acetylation</keyword>
<keyword evidence="25" id="KW-1185">Reference proteome</keyword>
<comment type="catalytic activity">
    <reaction evidence="15">
        <text>dodecanoyl-CoA + H2O = dodecanoate + CoA + H(+)</text>
        <dbReference type="Rhea" id="RHEA:30135"/>
        <dbReference type="ChEBI" id="CHEBI:15377"/>
        <dbReference type="ChEBI" id="CHEBI:15378"/>
        <dbReference type="ChEBI" id="CHEBI:18262"/>
        <dbReference type="ChEBI" id="CHEBI:57287"/>
        <dbReference type="ChEBI" id="CHEBI:57375"/>
    </reaction>
    <physiologicalReaction direction="left-to-right" evidence="15">
        <dbReference type="Rhea" id="RHEA:30136"/>
    </physiologicalReaction>
</comment>
<comment type="catalytic activity">
    <reaction evidence="13">
        <text>octanoyl-CoA + H2O = octanoate + CoA + H(+)</text>
        <dbReference type="Rhea" id="RHEA:30143"/>
        <dbReference type="ChEBI" id="CHEBI:15377"/>
        <dbReference type="ChEBI" id="CHEBI:15378"/>
        <dbReference type="ChEBI" id="CHEBI:25646"/>
        <dbReference type="ChEBI" id="CHEBI:57287"/>
        <dbReference type="ChEBI" id="CHEBI:57386"/>
    </reaction>
    <physiologicalReaction direction="left-to-right" evidence="13">
        <dbReference type="Rhea" id="RHEA:30144"/>
    </physiologicalReaction>
</comment>
<gene>
    <name evidence="26" type="primary">LOC111120582</name>
</gene>
<dbReference type="GO" id="GO:0005634">
    <property type="term" value="C:nucleus"/>
    <property type="evidence" value="ECO:0007669"/>
    <property type="project" value="UniProtKB-SubCell"/>
</dbReference>
<dbReference type="InterPro" id="IPR006683">
    <property type="entry name" value="Thioestr_dom"/>
</dbReference>
<dbReference type="InterPro" id="IPR039298">
    <property type="entry name" value="ACOT13"/>
</dbReference>
<keyword evidence="9" id="KW-0443">Lipid metabolism</keyword>
<comment type="subcellular location">
    <subcellularLocation>
        <location evidence="3">Cytoplasm</location>
        <location evidence="3">Cytoskeleton</location>
        <location evidence="3">Spindle</location>
    </subcellularLocation>
    <subcellularLocation>
        <location evidence="4">Cytoplasm</location>
        <location evidence="4">Cytosol</location>
    </subcellularLocation>
    <subcellularLocation>
        <location evidence="2">Mitochondrion</location>
    </subcellularLocation>
    <subcellularLocation>
        <location evidence="1">Nucleus</location>
    </subcellularLocation>
</comment>
<evidence type="ECO:0000256" key="17">
    <source>
        <dbReference type="ARBA" id="ARBA00052976"/>
    </source>
</evidence>
<evidence type="ECO:0000256" key="21">
    <source>
        <dbReference type="ARBA" id="ARBA00075657"/>
    </source>
</evidence>
<keyword evidence="12" id="KW-0539">Nucleus</keyword>
<proteinExistence type="inferred from homology"/>
<dbReference type="NCBIfam" id="TIGR00369">
    <property type="entry name" value="unchar_dom_1"/>
    <property type="match status" value="1"/>
</dbReference>
<dbReference type="KEGG" id="cvn:111120582"/>
<evidence type="ECO:0000256" key="3">
    <source>
        <dbReference type="ARBA" id="ARBA00004186"/>
    </source>
</evidence>
<dbReference type="PANTHER" id="PTHR21660:SF1">
    <property type="entry name" value="ACYL-COENZYME A THIOESTERASE 13"/>
    <property type="match status" value="1"/>
</dbReference>
<evidence type="ECO:0000256" key="9">
    <source>
        <dbReference type="ARBA" id="ARBA00023098"/>
    </source>
</evidence>
<evidence type="ECO:0000256" key="16">
    <source>
        <dbReference type="ARBA" id="ARBA00050199"/>
    </source>
</evidence>
<dbReference type="GO" id="GO:0005829">
    <property type="term" value="C:cytosol"/>
    <property type="evidence" value="ECO:0007669"/>
    <property type="project" value="UniProtKB-SubCell"/>
</dbReference>
<dbReference type="Gene3D" id="3.10.129.10">
    <property type="entry name" value="Hotdog Thioesterase"/>
    <property type="match status" value="1"/>
</dbReference>
<dbReference type="OrthoDB" id="46529at2759"/>
<keyword evidence="6" id="KW-0963">Cytoplasm</keyword>